<name>A0A1Q8TCP0_9GAMM</name>
<evidence type="ECO:0000313" key="1">
    <source>
        <dbReference type="EMBL" id="OLO11398.1"/>
    </source>
</evidence>
<dbReference type="AlphaFoldDB" id="A0A1Q8TCP0"/>
<gene>
    <name evidence="1" type="ORF">BTW10_09935</name>
</gene>
<organism evidence="1 2">
    <name type="scientific">Chromohalobacter japonicus</name>
    <dbReference type="NCBI Taxonomy" id="223900"/>
    <lineage>
        <taxon>Bacteria</taxon>
        <taxon>Pseudomonadati</taxon>
        <taxon>Pseudomonadota</taxon>
        <taxon>Gammaproteobacteria</taxon>
        <taxon>Oceanospirillales</taxon>
        <taxon>Halomonadaceae</taxon>
        <taxon>Chromohalobacter</taxon>
    </lineage>
</organism>
<reference evidence="1 2" key="1">
    <citation type="submission" date="2016-12" db="EMBL/GenBank/DDBJ databases">
        <title>Draft genome sequences of strains Salinicola socius SMB35, Salinicola sp. MH3R3-1 and Chromohalobacter sp. SMB17 from the Verkhnekamsk potash mining region of Russia.</title>
        <authorList>
            <person name="Mavrodi D.V."/>
            <person name="Olsson B.E."/>
            <person name="Korsakova E.S."/>
            <person name="Pyankova A."/>
            <person name="Mavrodi O.V."/>
            <person name="Plotnikova E.G."/>
        </authorList>
    </citation>
    <scope>NUCLEOTIDE SEQUENCE [LARGE SCALE GENOMIC DNA]</scope>
    <source>
        <strain evidence="1 2">SMB17</strain>
    </source>
</reference>
<evidence type="ECO:0000313" key="2">
    <source>
        <dbReference type="Proteomes" id="UP000186806"/>
    </source>
</evidence>
<comment type="caution">
    <text evidence="1">The sequence shown here is derived from an EMBL/GenBank/DDBJ whole genome shotgun (WGS) entry which is preliminary data.</text>
</comment>
<proteinExistence type="predicted"/>
<keyword evidence="2" id="KW-1185">Reference proteome</keyword>
<sequence length="172" mass="18018">MATGQLRDYVLSIEPGSEVPVQMNGDYFRVLDADGATVRAITDAGDSLSVREGEGARIRAFTVIRFRNESEIPRRVVVIVGLGEFESARLTGAVSPVPAATLRAVGDMAGGDTIPDNPARRQLVMRASADNGESLAIAGLPLAPGDTFELDITGAIDITGDSGDVLHVAEVI</sequence>
<dbReference type="RefSeq" id="WP_075369284.1">
    <property type="nucleotide sequence ID" value="NZ_MSDQ01000024.1"/>
</dbReference>
<dbReference type="EMBL" id="MSDQ01000024">
    <property type="protein sequence ID" value="OLO11398.1"/>
    <property type="molecule type" value="Genomic_DNA"/>
</dbReference>
<accession>A0A1Q8TCP0</accession>
<dbReference type="Proteomes" id="UP000186806">
    <property type="component" value="Unassembled WGS sequence"/>
</dbReference>
<protein>
    <submittedName>
        <fullName evidence="1">Uncharacterized protein</fullName>
    </submittedName>
</protein>